<dbReference type="RefSeq" id="XP_006695619.1">
    <property type="nucleotide sequence ID" value="XM_006695556.1"/>
</dbReference>
<dbReference type="AlphaFoldDB" id="G0SDS3"/>
<dbReference type="KEGG" id="cthr:CTHT_0052800"/>
<dbReference type="Pfam" id="PF12658">
    <property type="entry name" value="Ten1"/>
    <property type="match status" value="1"/>
</dbReference>
<organism evidence="2">
    <name type="scientific">Chaetomium thermophilum (strain DSM 1495 / CBS 144.50 / IMI 039719)</name>
    <name type="common">Thermochaetoides thermophila</name>
    <dbReference type="NCBI Taxonomy" id="759272"/>
    <lineage>
        <taxon>Eukaryota</taxon>
        <taxon>Fungi</taxon>
        <taxon>Dikarya</taxon>
        <taxon>Ascomycota</taxon>
        <taxon>Pezizomycotina</taxon>
        <taxon>Sordariomycetes</taxon>
        <taxon>Sordariomycetidae</taxon>
        <taxon>Sordariales</taxon>
        <taxon>Chaetomiaceae</taxon>
        <taxon>Thermochaetoides</taxon>
    </lineage>
</organism>
<dbReference type="Gene3D" id="2.40.50.140">
    <property type="entry name" value="Nucleic acid-binding proteins"/>
    <property type="match status" value="1"/>
</dbReference>
<dbReference type="GeneID" id="18259318"/>
<dbReference type="GO" id="GO:1990879">
    <property type="term" value="C:CST complex"/>
    <property type="evidence" value="ECO:0007669"/>
    <property type="project" value="InterPro"/>
</dbReference>
<proteinExistence type="predicted"/>
<dbReference type="OrthoDB" id="5275361at2759"/>
<accession>G0SDS3</accession>
<dbReference type="GO" id="GO:0016233">
    <property type="term" value="P:telomere capping"/>
    <property type="evidence" value="ECO:0007669"/>
    <property type="project" value="InterPro"/>
</dbReference>
<dbReference type="EMBL" id="GL988045">
    <property type="protein sequence ID" value="EGS18674.1"/>
    <property type="molecule type" value="Genomic_DNA"/>
</dbReference>
<reference evidence="1 2" key="1">
    <citation type="journal article" date="2011" name="Cell">
        <title>Insight into structure and assembly of the nuclear pore complex by utilizing the genome of a eukaryotic thermophile.</title>
        <authorList>
            <person name="Amlacher S."/>
            <person name="Sarges P."/>
            <person name="Flemming D."/>
            <person name="van Noort V."/>
            <person name="Kunze R."/>
            <person name="Devos D.P."/>
            <person name="Arumugam M."/>
            <person name="Bork P."/>
            <person name="Hurt E."/>
        </authorList>
    </citation>
    <scope>NUCLEOTIDE SEQUENCE [LARGE SCALE GENOMIC DNA]</scope>
    <source>
        <strain evidence="2">DSM 1495 / CBS 144.50 / IMI 039719</strain>
    </source>
</reference>
<protein>
    <submittedName>
        <fullName evidence="1">Uncharacterized protein</fullName>
    </submittedName>
</protein>
<sequence length="159" mass="17942">MHSVQKVSIQPDLRGAQLVLLPHLRKRSVGEKVRFLGCVMGYDPTTATLTLEHDVHPVTSKAGSPMKTIARVDAHLVLDCLYWDKVRVGEWLNVLGYVEKHKIEGGKFGQEYLPVKEQPQYQPALFVVNIQATYIWSTGPMDIDRYVQTVRVLEAELSG</sequence>
<dbReference type="Proteomes" id="UP000008066">
    <property type="component" value="Unassembled WGS sequence"/>
</dbReference>
<keyword evidence="2" id="KW-1185">Reference proteome</keyword>
<evidence type="ECO:0000313" key="2">
    <source>
        <dbReference type="Proteomes" id="UP000008066"/>
    </source>
</evidence>
<dbReference type="InterPro" id="IPR024222">
    <property type="entry name" value="Ten1_fungal"/>
</dbReference>
<evidence type="ECO:0000313" key="1">
    <source>
        <dbReference type="EMBL" id="EGS18674.1"/>
    </source>
</evidence>
<dbReference type="HOGENOM" id="CLU_102601_1_0_1"/>
<dbReference type="eggNOG" id="ENOG502SESG">
    <property type="taxonomic scope" value="Eukaryota"/>
</dbReference>
<name>G0SDS3_CHATD</name>
<dbReference type="GO" id="GO:0043047">
    <property type="term" value="F:single-stranded telomeric DNA binding"/>
    <property type="evidence" value="ECO:0007669"/>
    <property type="project" value="InterPro"/>
</dbReference>
<gene>
    <name evidence="1" type="ORF">CTHT_0052800</name>
</gene>
<dbReference type="InterPro" id="IPR012340">
    <property type="entry name" value="NA-bd_OB-fold"/>
</dbReference>